<evidence type="ECO:0000256" key="4">
    <source>
        <dbReference type="ARBA" id="ARBA00022723"/>
    </source>
</evidence>
<comment type="similarity">
    <text evidence="3">Belongs to the isocitrate and isopropylmalate dehydrogenases family.</text>
</comment>
<evidence type="ECO:0000313" key="11">
    <source>
        <dbReference type="Proteomes" id="UP000192468"/>
    </source>
</evidence>
<dbReference type="InterPro" id="IPR004434">
    <property type="entry name" value="Isocitrate_DH_NAD"/>
</dbReference>
<gene>
    <name evidence="10" type="ORF">SAMN02745134_02148</name>
</gene>
<dbReference type="NCBIfam" id="TIGR00175">
    <property type="entry name" value="mito_nad_idh"/>
    <property type="match status" value="1"/>
</dbReference>
<sequence>MSKEYNITLIPGDGIGPEVTEAAVHVIEAAGVNVNWEVVEAGEKVIEKYGTPLPDYVLNSIEKNKIALKGPITTPVGKGFRSVNVALRQKFNLYANVRPIKTYKGIKSRYDNVDLVIVRENTEDLYAGIEHKIGDYAAESIKIITKDASEKIAKFAFDLAKNEGRKKVTAVHKANIMKFSDGLFLNTVREVSKNYEEIEFEDVIVDAMSMKLVQTPENYDVLVMPNLYGDILSDMGAGLVGGLGVVPGGNIGKDIAVFESVHGSAPDIAGKGIANPLATILSSVMMLRYIGENEAAEKIDAAIAKVLEEGSKLTVDLGGSASTKEFTEEVIKKLK</sequence>
<evidence type="ECO:0000256" key="8">
    <source>
        <dbReference type="ARBA" id="ARBA00023027"/>
    </source>
</evidence>
<evidence type="ECO:0000256" key="1">
    <source>
        <dbReference type="ARBA" id="ARBA00001936"/>
    </source>
</evidence>
<name>A0A1W1XK90_9CLOT</name>
<dbReference type="SMART" id="SM01329">
    <property type="entry name" value="Iso_dh"/>
    <property type="match status" value="1"/>
</dbReference>
<keyword evidence="4" id="KW-0479">Metal-binding</keyword>
<dbReference type="AlphaFoldDB" id="A0A1W1XK90"/>
<organism evidence="10 11">
    <name type="scientific">Clostridium acidisoli DSM 12555</name>
    <dbReference type="NCBI Taxonomy" id="1121291"/>
    <lineage>
        <taxon>Bacteria</taxon>
        <taxon>Bacillati</taxon>
        <taxon>Bacillota</taxon>
        <taxon>Clostridia</taxon>
        <taxon>Eubacteriales</taxon>
        <taxon>Clostridiaceae</taxon>
        <taxon>Clostridium</taxon>
    </lineage>
</organism>
<evidence type="ECO:0000256" key="5">
    <source>
        <dbReference type="ARBA" id="ARBA00022842"/>
    </source>
</evidence>
<dbReference type="EMBL" id="FWXH01000007">
    <property type="protein sequence ID" value="SMC24396.1"/>
    <property type="molecule type" value="Genomic_DNA"/>
</dbReference>
<keyword evidence="8" id="KW-0520">NAD</keyword>
<evidence type="ECO:0000259" key="9">
    <source>
        <dbReference type="SMART" id="SM01329"/>
    </source>
</evidence>
<dbReference type="InterPro" id="IPR024084">
    <property type="entry name" value="IsoPropMal-DH-like_dom"/>
</dbReference>
<evidence type="ECO:0000256" key="6">
    <source>
        <dbReference type="ARBA" id="ARBA00022946"/>
    </source>
</evidence>
<protein>
    <submittedName>
        <fullName evidence="10">Isocitrate dehydrogenase (NAD+)</fullName>
    </submittedName>
</protein>
<reference evidence="10 11" key="1">
    <citation type="submission" date="2017-04" db="EMBL/GenBank/DDBJ databases">
        <authorList>
            <person name="Afonso C.L."/>
            <person name="Miller P.J."/>
            <person name="Scott M.A."/>
            <person name="Spackman E."/>
            <person name="Goraichik I."/>
            <person name="Dimitrov K.M."/>
            <person name="Suarez D.L."/>
            <person name="Swayne D.E."/>
        </authorList>
    </citation>
    <scope>NUCLEOTIDE SEQUENCE [LARGE SCALE GENOMIC DNA]</scope>
    <source>
        <strain evidence="10 11">DSM 12555</strain>
    </source>
</reference>
<dbReference type="Proteomes" id="UP000192468">
    <property type="component" value="Unassembled WGS sequence"/>
</dbReference>
<dbReference type="PANTHER" id="PTHR11835:SF34">
    <property type="entry name" value="ISOCITRATE DEHYDROGENASE [NAD] SUBUNIT ALPHA, MITOCHONDRIAL"/>
    <property type="match status" value="1"/>
</dbReference>
<keyword evidence="11" id="KW-1185">Reference proteome</keyword>
<comment type="cofactor">
    <cofactor evidence="1">
        <name>Mn(2+)</name>
        <dbReference type="ChEBI" id="CHEBI:29035"/>
    </cofactor>
</comment>
<dbReference type="GO" id="GO:0000287">
    <property type="term" value="F:magnesium ion binding"/>
    <property type="evidence" value="ECO:0007669"/>
    <property type="project" value="InterPro"/>
</dbReference>
<dbReference type="GO" id="GO:0051287">
    <property type="term" value="F:NAD binding"/>
    <property type="evidence" value="ECO:0007669"/>
    <property type="project" value="InterPro"/>
</dbReference>
<dbReference type="PROSITE" id="PS00470">
    <property type="entry name" value="IDH_IMDH"/>
    <property type="match status" value="1"/>
</dbReference>
<keyword evidence="5" id="KW-0460">Magnesium</keyword>
<dbReference type="InterPro" id="IPR019818">
    <property type="entry name" value="IsoCit/isopropylmalate_DH_CS"/>
</dbReference>
<dbReference type="SUPFAM" id="SSF53659">
    <property type="entry name" value="Isocitrate/Isopropylmalate dehydrogenase-like"/>
    <property type="match status" value="1"/>
</dbReference>
<dbReference type="STRING" id="1121291.SAMN02745134_02148"/>
<keyword evidence="6" id="KW-0809">Transit peptide</keyword>
<dbReference type="PANTHER" id="PTHR11835">
    <property type="entry name" value="DECARBOXYLATING DEHYDROGENASES-ISOCITRATE, ISOPROPYLMALATE, TARTRATE"/>
    <property type="match status" value="1"/>
</dbReference>
<keyword evidence="7" id="KW-0560">Oxidoreductase</keyword>
<evidence type="ECO:0000313" key="10">
    <source>
        <dbReference type="EMBL" id="SMC24396.1"/>
    </source>
</evidence>
<evidence type="ECO:0000256" key="7">
    <source>
        <dbReference type="ARBA" id="ARBA00023002"/>
    </source>
</evidence>
<dbReference type="GO" id="GO:0004449">
    <property type="term" value="F:isocitrate dehydrogenase (NAD+) activity"/>
    <property type="evidence" value="ECO:0007669"/>
    <property type="project" value="TreeGrafter"/>
</dbReference>
<dbReference type="RefSeq" id="WP_084115942.1">
    <property type="nucleotide sequence ID" value="NZ_FWXH01000007.1"/>
</dbReference>
<dbReference type="GO" id="GO:0006099">
    <property type="term" value="P:tricarboxylic acid cycle"/>
    <property type="evidence" value="ECO:0007669"/>
    <property type="project" value="InterPro"/>
</dbReference>
<evidence type="ECO:0000256" key="3">
    <source>
        <dbReference type="ARBA" id="ARBA00007769"/>
    </source>
</evidence>
<feature type="domain" description="Isopropylmalate dehydrogenase-like" evidence="9">
    <location>
        <begin position="6"/>
        <end position="330"/>
    </location>
</feature>
<comment type="cofactor">
    <cofactor evidence="2">
        <name>Mg(2+)</name>
        <dbReference type="ChEBI" id="CHEBI:18420"/>
    </cofactor>
</comment>
<dbReference type="OrthoDB" id="9806254at2"/>
<dbReference type="FunFam" id="3.40.718.10:FF:000014">
    <property type="entry name" value="Isocitrate dehydrogenase (NAD(+))"/>
    <property type="match status" value="1"/>
</dbReference>
<dbReference type="GO" id="GO:0006102">
    <property type="term" value="P:isocitrate metabolic process"/>
    <property type="evidence" value="ECO:0007669"/>
    <property type="project" value="TreeGrafter"/>
</dbReference>
<dbReference type="Pfam" id="PF00180">
    <property type="entry name" value="Iso_dh"/>
    <property type="match status" value="1"/>
</dbReference>
<proteinExistence type="inferred from homology"/>
<evidence type="ECO:0000256" key="2">
    <source>
        <dbReference type="ARBA" id="ARBA00001946"/>
    </source>
</evidence>
<accession>A0A1W1XK90</accession>
<dbReference type="Gene3D" id="3.40.718.10">
    <property type="entry name" value="Isopropylmalate Dehydrogenase"/>
    <property type="match status" value="1"/>
</dbReference>